<name>A0ABC8ZRA3_9POAL</name>
<proteinExistence type="predicted"/>
<feature type="compositionally biased region" description="Basic and acidic residues" evidence="1">
    <location>
        <begin position="1"/>
        <end position="11"/>
    </location>
</feature>
<dbReference type="PANTHER" id="PTHR48478:SF1">
    <property type="entry name" value="LECTIN-LIKE"/>
    <property type="match status" value="1"/>
</dbReference>
<gene>
    <name evidence="2" type="ORF">URODEC1_LOCUS47196</name>
    <name evidence="3" type="ORF">URODEC1_LOCUS54478</name>
</gene>
<dbReference type="Proteomes" id="UP001497457">
    <property type="component" value="Chromosome 19rd"/>
</dbReference>
<sequence>MGASPSRHDEASSDSSRAGDGRAVAVATSSAASGTGSNSNQAQSKRAPAPHMFHEIVAQEKTANAAELEDQVQAAGIYLAGKTKYWLHEKTRSNCFMLFPRGLSITWSDDPRFWSWHTPKETSDSEIEAVSLQNVCWLEIHGKLELSHLTPGVSYDVIFEVMLTEPSYGWTAPVNLRLKLPDGTAQERKETLQEKPRNQWLELKAGEVKAQPGQNGEVEISLFEYDGGQWKKGLLVKGIKVVPKE</sequence>
<dbReference type="Pfam" id="PF14299">
    <property type="entry name" value="PP2"/>
    <property type="match status" value="1"/>
</dbReference>
<evidence type="ECO:0000313" key="2">
    <source>
        <dbReference type="EMBL" id="CAL4965407.1"/>
    </source>
</evidence>
<keyword evidence="4" id="KW-1185">Reference proteome</keyword>
<dbReference type="Proteomes" id="UP001497457">
    <property type="component" value="Chromosome 20rd"/>
</dbReference>
<dbReference type="EMBL" id="OZ075129">
    <property type="protein sequence ID" value="CAL4965407.1"/>
    <property type="molecule type" value="Genomic_DNA"/>
</dbReference>
<feature type="compositionally biased region" description="Low complexity" evidence="1">
    <location>
        <begin position="23"/>
        <end position="40"/>
    </location>
</feature>
<feature type="region of interest" description="Disordered" evidence="1">
    <location>
        <begin position="1"/>
        <end position="48"/>
    </location>
</feature>
<organism evidence="2 4">
    <name type="scientific">Urochloa decumbens</name>
    <dbReference type="NCBI Taxonomy" id="240449"/>
    <lineage>
        <taxon>Eukaryota</taxon>
        <taxon>Viridiplantae</taxon>
        <taxon>Streptophyta</taxon>
        <taxon>Embryophyta</taxon>
        <taxon>Tracheophyta</taxon>
        <taxon>Spermatophyta</taxon>
        <taxon>Magnoliopsida</taxon>
        <taxon>Liliopsida</taxon>
        <taxon>Poales</taxon>
        <taxon>Poaceae</taxon>
        <taxon>PACMAD clade</taxon>
        <taxon>Panicoideae</taxon>
        <taxon>Panicodae</taxon>
        <taxon>Paniceae</taxon>
        <taxon>Melinidinae</taxon>
        <taxon>Urochloa</taxon>
    </lineage>
</organism>
<dbReference type="InterPro" id="IPR052147">
    <property type="entry name" value="PP2-like/Lectin"/>
</dbReference>
<evidence type="ECO:0000256" key="1">
    <source>
        <dbReference type="SAM" id="MobiDB-lite"/>
    </source>
</evidence>
<accession>A0ABC8ZRA3</accession>
<dbReference type="EMBL" id="OZ075130">
    <property type="protein sequence ID" value="CAL4978005.1"/>
    <property type="molecule type" value="Genomic_DNA"/>
</dbReference>
<dbReference type="AlphaFoldDB" id="A0ABC8ZRA3"/>
<dbReference type="PANTHER" id="PTHR48478">
    <property type="entry name" value="LECTIN-LIKE"/>
    <property type="match status" value="1"/>
</dbReference>
<protein>
    <submittedName>
        <fullName evidence="2">Uncharacterized protein</fullName>
    </submittedName>
</protein>
<dbReference type="InterPro" id="IPR025886">
    <property type="entry name" value="PP2-like"/>
</dbReference>
<evidence type="ECO:0000313" key="4">
    <source>
        <dbReference type="Proteomes" id="UP001497457"/>
    </source>
</evidence>
<evidence type="ECO:0000313" key="3">
    <source>
        <dbReference type="EMBL" id="CAL4978005.1"/>
    </source>
</evidence>
<reference evidence="2 4" key="1">
    <citation type="submission" date="2024-10" db="EMBL/GenBank/DDBJ databases">
        <authorList>
            <person name="Ryan C."/>
        </authorList>
    </citation>
    <scope>NUCLEOTIDE SEQUENCE [LARGE SCALE GENOMIC DNA]</scope>
</reference>